<dbReference type="RefSeq" id="WP_380040233.1">
    <property type="nucleotide sequence ID" value="NZ_JBHSEH010000016.1"/>
</dbReference>
<dbReference type="Pfam" id="PF00128">
    <property type="entry name" value="Alpha-amylase"/>
    <property type="match status" value="2"/>
</dbReference>
<dbReference type="Gene3D" id="3.20.20.80">
    <property type="entry name" value="Glycosidases"/>
    <property type="match status" value="1"/>
</dbReference>
<feature type="chain" id="PRO_5046477726" evidence="5">
    <location>
        <begin position="25"/>
        <end position="1046"/>
    </location>
</feature>
<dbReference type="SUPFAM" id="SSF49265">
    <property type="entry name" value="Fibronectin type III"/>
    <property type="match status" value="1"/>
</dbReference>
<organism evidence="7 8">
    <name type="scientific">Deinococcus navajonensis</name>
    <dbReference type="NCBI Taxonomy" id="309884"/>
    <lineage>
        <taxon>Bacteria</taxon>
        <taxon>Thermotogati</taxon>
        <taxon>Deinococcota</taxon>
        <taxon>Deinococci</taxon>
        <taxon>Deinococcales</taxon>
        <taxon>Deinococcaceae</taxon>
        <taxon>Deinococcus</taxon>
    </lineage>
</organism>
<evidence type="ECO:0000259" key="6">
    <source>
        <dbReference type="SMART" id="SM00642"/>
    </source>
</evidence>
<gene>
    <name evidence="7" type="ORF">ACFOZ9_12810</name>
</gene>
<accession>A0ABV8XRA2</accession>
<dbReference type="InterPro" id="IPR008969">
    <property type="entry name" value="CarboxyPept-like_regulatory"/>
</dbReference>
<dbReference type="PANTHER" id="PTHR10357:SF215">
    <property type="entry name" value="ALPHA-AMYLASE 1"/>
    <property type="match status" value="1"/>
</dbReference>
<dbReference type="Proteomes" id="UP001595998">
    <property type="component" value="Unassembled WGS sequence"/>
</dbReference>
<evidence type="ECO:0000313" key="7">
    <source>
        <dbReference type="EMBL" id="MFC4427092.1"/>
    </source>
</evidence>
<evidence type="ECO:0000256" key="4">
    <source>
        <dbReference type="SAM" id="MobiDB-lite"/>
    </source>
</evidence>
<dbReference type="SUPFAM" id="SSF49344">
    <property type="entry name" value="CBD9-like"/>
    <property type="match status" value="1"/>
</dbReference>
<dbReference type="Gene3D" id="2.60.40.10">
    <property type="entry name" value="Immunoglobulins"/>
    <property type="match status" value="1"/>
</dbReference>
<dbReference type="GO" id="GO:0016787">
    <property type="term" value="F:hydrolase activity"/>
    <property type="evidence" value="ECO:0007669"/>
    <property type="project" value="UniProtKB-KW"/>
</dbReference>
<dbReference type="InterPro" id="IPR013783">
    <property type="entry name" value="Ig-like_fold"/>
</dbReference>
<evidence type="ECO:0000313" key="8">
    <source>
        <dbReference type="Proteomes" id="UP001595998"/>
    </source>
</evidence>
<protein>
    <submittedName>
        <fullName evidence="7">Alpha-amylase family glycosyl hydrolase</fullName>
    </submittedName>
</protein>
<evidence type="ECO:0000256" key="1">
    <source>
        <dbReference type="ARBA" id="ARBA00001913"/>
    </source>
</evidence>
<keyword evidence="3 5" id="KW-0732">Signal</keyword>
<feature type="signal peptide" evidence="5">
    <location>
        <begin position="1"/>
        <end position="24"/>
    </location>
</feature>
<evidence type="ECO:0000256" key="5">
    <source>
        <dbReference type="SAM" id="SignalP"/>
    </source>
</evidence>
<comment type="caution">
    <text evidence="7">The sequence shown here is derived from an EMBL/GenBank/DDBJ whole genome shotgun (WGS) entry which is preliminary data.</text>
</comment>
<keyword evidence="8" id="KW-1185">Reference proteome</keyword>
<dbReference type="PROSITE" id="PS51257">
    <property type="entry name" value="PROKAR_LIPOPROTEIN"/>
    <property type="match status" value="1"/>
</dbReference>
<proteinExistence type="predicted"/>
<dbReference type="SUPFAM" id="SSF51445">
    <property type="entry name" value="(Trans)glycosidases"/>
    <property type="match status" value="1"/>
</dbReference>
<keyword evidence="7" id="KW-0378">Hydrolase</keyword>
<dbReference type="Gene3D" id="2.60.40.1120">
    <property type="entry name" value="Carboxypeptidase-like, regulatory domain"/>
    <property type="match status" value="1"/>
</dbReference>
<reference evidence="8" key="1">
    <citation type="journal article" date="2019" name="Int. J. Syst. Evol. Microbiol.">
        <title>The Global Catalogue of Microorganisms (GCM) 10K type strain sequencing project: providing services to taxonomists for standard genome sequencing and annotation.</title>
        <authorList>
            <consortium name="The Broad Institute Genomics Platform"/>
            <consortium name="The Broad Institute Genome Sequencing Center for Infectious Disease"/>
            <person name="Wu L."/>
            <person name="Ma J."/>
        </authorList>
    </citation>
    <scope>NUCLEOTIDE SEQUENCE [LARGE SCALE GENOMIC DNA]</scope>
    <source>
        <strain evidence="8">CCUG 56029</strain>
    </source>
</reference>
<dbReference type="PANTHER" id="PTHR10357">
    <property type="entry name" value="ALPHA-AMYLASE FAMILY MEMBER"/>
    <property type="match status" value="1"/>
</dbReference>
<dbReference type="InterPro" id="IPR006047">
    <property type="entry name" value="GH13_cat_dom"/>
</dbReference>
<dbReference type="InterPro" id="IPR036116">
    <property type="entry name" value="FN3_sf"/>
</dbReference>
<keyword evidence="2" id="KW-0479">Metal-binding</keyword>
<sequence>MNRFQKVGRLGALVALTLSLSACGADRPPAGGGLSAAGAGSAAIETPGNTAGVHDWRDEVIYFALTDRFANGTPSNDNGANRNQGDRADVSNPLAWHGGDFAGLKAKIEQGYFRRMGFTALWVSPVVLQVPAIAGPASGPNAGQLFAGAHGYWAEDFFKVDPHLGTMEEYKALVQTAHRNNLKIIQDVVVNHAGYGATLTRTNPGWFHTESECNASSNKDVDCPLAGLPDFKQDLPEVTRYLNSFVAYWQQQTGIDGLRIDTMKHAPDAYWRQFFAAGGPGNPARIWSVGEVFNGDPAVLAHYMDDLGSPSVFDFALYFAVKDHLSSAAGDLAQVANVFARDGVYRDPTRLTTFIDNHDVRRFVSEVRERGGSEAEATERLDLALSLLYTSRGTPSVYQGTEIAQPGLGDPYNYPTGQTNREDMNFAALAQSRMDERLGALAAARLKSPALMRGVQQVLWEPHGGAPILAYRRVVMDGKGGQPVVVVINNGNTAVDLSTLQGGGIPLLGTFSGTVLSELTGKALTLKIEEGRLTGLVPARGALMVSAPAGPGVNNSVNASLTEVGALGARAGDGAVQLSWTAPTDENVTGYRVYAQTGTGQERLLNFAPLAKEHTTFLASGVTNEVVTTFRVVTVDAQGAESRGAAVTATASSRNTETVTFTVDARSQGNGAVELRRFDTGQQVEYPMTQVSRGIWKTSIALPLFREIKFKFGNDSAAARNSGYEGPGQDDRRLVVGPGAAYAGTYDFISQPVPPTIEGRVTAAGTPVGSAVVEATTANPAINYALTFSDGSYTLFAPAGFQTLRATRSGYQPAQRQAASPATGADLELAPEGAGPTPTPPTGMKYTIDGQLSDWTAPRINVQSPNEATFGGDNNWLTLQADADAQYLYVAYTYRVSGNSAVLYLDYQEGGAAQADSFAAWRRAATFAGTMGGVDAFVARYGDEPAQLRTVQGSTETPEVSASSYRFAARGTLPDQTVELAIPWSSLGLSGAPANGVNVVGGIFGGDGYGAGDIIPSADSTPAAGNTITDCYNSCRATFTQPINVK</sequence>
<dbReference type="SMART" id="SM00642">
    <property type="entry name" value="Aamy"/>
    <property type="match status" value="1"/>
</dbReference>
<name>A0ABV8XRA2_9DEIO</name>
<dbReference type="InterPro" id="IPR017853">
    <property type="entry name" value="GH"/>
</dbReference>
<feature type="domain" description="Glycosyl hydrolase family 13 catalytic" evidence="6">
    <location>
        <begin position="63"/>
        <end position="437"/>
    </location>
</feature>
<dbReference type="EMBL" id="JBHSEH010000016">
    <property type="protein sequence ID" value="MFC4427092.1"/>
    <property type="molecule type" value="Genomic_DNA"/>
</dbReference>
<evidence type="ECO:0000256" key="2">
    <source>
        <dbReference type="ARBA" id="ARBA00022723"/>
    </source>
</evidence>
<comment type="cofactor">
    <cofactor evidence="1">
        <name>Ca(2+)</name>
        <dbReference type="ChEBI" id="CHEBI:29108"/>
    </cofactor>
</comment>
<feature type="compositionally biased region" description="Polar residues" evidence="4">
    <location>
        <begin position="810"/>
        <end position="820"/>
    </location>
</feature>
<dbReference type="SUPFAM" id="SSF49464">
    <property type="entry name" value="Carboxypeptidase regulatory domain-like"/>
    <property type="match status" value="1"/>
</dbReference>
<feature type="region of interest" description="Disordered" evidence="4">
    <location>
        <begin position="810"/>
        <end position="843"/>
    </location>
</feature>
<evidence type="ECO:0000256" key="3">
    <source>
        <dbReference type="ARBA" id="ARBA00022729"/>
    </source>
</evidence>